<evidence type="ECO:0000313" key="7">
    <source>
        <dbReference type="Proteomes" id="UP000730618"/>
    </source>
</evidence>
<dbReference type="PANTHER" id="PTHR30055">
    <property type="entry name" value="HTH-TYPE TRANSCRIPTIONAL REGULATOR RUTR"/>
    <property type="match status" value="1"/>
</dbReference>
<reference evidence="6 7" key="1">
    <citation type="submission" date="2021-06" db="EMBL/GenBank/DDBJ databases">
        <authorList>
            <person name="Criscuolo A."/>
        </authorList>
    </citation>
    <scope>NUCLEOTIDE SEQUENCE [LARGE SCALE GENOMIC DNA]</scope>
    <source>
        <strain evidence="7">CIP 111802</strain>
    </source>
</reference>
<dbReference type="EMBL" id="CAJVCE010000021">
    <property type="protein sequence ID" value="CAG7653841.1"/>
    <property type="molecule type" value="Genomic_DNA"/>
</dbReference>
<feature type="domain" description="HTH tetR-type" evidence="5">
    <location>
        <begin position="18"/>
        <end position="78"/>
    </location>
</feature>
<organism evidence="6 7">
    <name type="scientific">Paenibacillus allorhizosphaerae</name>
    <dbReference type="NCBI Taxonomy" id="2849866"/>
    <lineage>
        <taxon>Bacteria</taxon>
        <taxon>Bacillati</taxon>
        <taxon>Bacillota</taxon>
        <taxon>Bacilli</taxon>
        <taxon>Bacillales</taxon>
        <taxon>Paenibacillaceae</taxon>
        <taxon>Paenibacillus</taxon>
    </lineage>
</organism>
<evidence type="ECO:0000256" key="3">
    <source>
        <dbReference type="ARBA" id="ARBA00023163"/>
    </source>
</evidence>
<gene>
    <name evidence="6" type="primary">betI_5</name>
    <name evidence="6" type="ORF">PAECIP111802_05596</name>
</gene>
<dbReference type="InterPro" id="IPR050109">
    <property type="entry name" value="HTH-type_TetR-like_transc_reg"/>
</dbReference>
<proteinExistence type="predicted"/>
<evidence type="ECO:0000256" key="2">
    <source>
        <dbReference type="ARBA" id="ARBA00023125"/>
    </source>
</evidence>
<comment type="caution">
    <text evidence="6">The sequence shown here is derived from an EMBL/GenBank/DDBJ whole genome shotgun (WGS) entry which is preliminary data.</text>
</comment>
<sequence>MNGSVAPLNDEQLHQIRDERREQIMGAALKVFARRGIVGTKMSMIAAEAGISHGLLYHYFKSKEELFTTLVRGAMIASQEGMRTVLDLPGSPMDKIRALTHEILDESGAPYFLLIHQARTSDGVPDEVKQLMKQYSMALFVSLLRPLFVEGQQAGEIAEGSPDELISSYLSVLSGLMVLNAQEIDDYRIPSVDMVLRMIAAR</sequence>
<dbReference type="PANTHER" id="PTHR30055:SF234">
    <property type="entry name" value="HTH-TYPE TRANSCRIPTIONAL REGULATOR BETI"/>
    <property type="match status" value="1"/>
</dbReference>
<evidence type="ECO:0000256" key="4">
    <source>
        <dbReference type="PROSITE-ProRule" id="PRU00335"/>
    </source>
</evidence>
<accession>A0ABN7TWU8</accession>
<keyword evidence="1" id="KW-0805">Transcription regulation</keyword>
<evidence type="ECO:0000313" key="6">
    <source>
        <dbReference type="EMBL" id="CAG7653841.1"/>
    </source>
</evidence>
<keyword evidence="7" id="KW-1185">Reference proteome</keyword>
<dbReference type="Proteomes" id="UP000730618">
    <property type="component" value="Unassembled WGS sequence"/>
</dbReference>
<protein>
    <submittedName>
        <fullName evidence="6">HTH-type transcriptional regulator BetI</fullName>
    </submittedName>
</protein>
<name>A0ABN7TWU8_9BACL</name>
<feature type="DNA-binding region" description="H-T-H motif" evidence="4">
    <location>
        <begin position="41"/>
        <end position="60"/>
    </location>
</feature>
<dbReference type="PROSITE" id="PS50977">
    <property type="entry name" value="HTH_TETR_2"/>
    <property type="match status" value="1"/>
</dbReference>
<dbReference type="InterPro" id="IPR001647">
    <property type="entry name" value="HTH_TetR"/>
</dbReference>
<keyword evidence="2 4" id="KW-0238">DNA-binding</keyword>
<keyword evidence="3" id="KW-0804">Transcription</keyword>
<evidence type="ECO:0000256" key="1">
    <source>
        <dbReference type="ARBA" id="ARBA00023015"/>
    </source>
</evidence>
<dbReference type="Pfam" id="PF00440">
    <property type="entry name" value="TetR_N"/>
    <property type="match status" value="1"/>
</dbReference>
<evidence type="ECO:0000259" key="5">
    <source>
        <dbReference type="PROSITE" id="PS50977"/>
    </source>
</evidence>